<feature type="transmembrane region" description="Helical" evidence="1">
    <location>
        <begin position="28"/>
        <end position="46"/>
    </location>
</feature>
<keyword evidence="1" id="KW-1133">Transmembrane helix</keyword>
<comment type="caution">
    <text evidence="2">The sequence shown here is derived from an EMBL/GenBank/DDBJ whole genome shotgun (WGS) entry which is preliminary data.</text>
</comment>
<dbReference type="EMBL" id="BIMR01000038">
    <property type="protein sequence ID" value="GCE75657.1"/>
    <property type="molecule type" value="Genomic_DNA"/>
</dbReference>
<organism evidence="2 3">
    <name type="scientific">Cellulomonas biazotea</name>
    <dbReference type="NCBI Taxonomy" id="1709"/>
    <lineage>
        <taxon>Bacteria</taxon>
        <taxon>Bacillati</taxon>
        <taxon>Actinomycetota</taxon>
        <taxon>Actinomycetes</taxon>
        <taxon>Micrococcales</taxon>
        <taxon>Cellulomonadaceae</taxon>
        <taxon>Cellulomonas</taxon>
    </lineage>
</organism>
<sequence>MSVADGTLSAMRGSDAIDIGLGIAPRSWARGFMVALLVVMAVTGWYDPVLWYVGDKAAALTETLLPAFENLTTPTTPTGTP</sequence>
<evidence type="ECO:0000256" key="1">
    <source>
        <dbReference type="SAM" id="Phobius"/>
    </source>
</evidence>
<evidence type="ECO:0000313" key="3">
    <source>
        <dbReference type="Proteomes" id="UP000289954"/>
    </source>
</evidence>
<gene>
    <name evidence="2" type="ORF">CBZ_07130</name>
</gene>
<keyword evidence="3" id="KW-1185">Reference proteome</keyword>
<reference evidence="2 3" key="1">
    <citation type="submission" date="2019-01" db="EMBL/GenBank/DDBJ databases">
        <title>Draft genome sequence of Cellulomonas takizawaensis strain TKZ-21.</title>
        <authorList>
            <person name="Yamamura H."/>
            <person name="Hayashi T."/>
            <person name="Hamada M."/>
            <person name="Serisawa Y."/>
            <person name="Matsuyama K."/>
            <person name="Nakagawa Y."/>
            <person name="Otoguro M."/>
            <person name="Yanagida F."/>
            <person name="Hayakawa M."/>
        </authorList>
    </citation>
    <scope>NUCLEOTIDE SEQUENCE [LARGE SCALE GENOMIC DNA]</scope>
    <source>
        <strain evidence="2 3">NBRC12680</strain>
    </source>
</reference>
<proteinExistence type="predicted"/>
<evidence type="ECO:0000313" key="2">
    <source>
        <dbReference type="EMBL" id="GCE75657.1"/>
    </source>
</evidence>
<name>A0A402DNF0_9CELL</name>
<keyword evidence="1" id="KW-0812">Transmembrane</keyword>
<keyword evidence="1" id="KW-0472">Membrane</keyword>
<accession>A0A402DNF0</accession>
<dbReference type="AlphaFoldDB" id="A0A402DNF0"/>
<protein>
    <submittedName>
        <fullName evidence="2">Uncharacterized protein</fullName>
    </submittedName>
</protein>
<dbReference type="Proteomes" id="UP000289954">
    <property type="component" value="Unassembled WGS sequence"/>
</dbReference>